<evidence type="ECO:0000313" key="5">
    <source>
        <dbReference type="Proteomes" id="UP001144396"/>
    </source>
</evidence>
<organism evidence="4 5">
    <name type="scientific">Agromyces rhizosphaerae</name>
    <dbReference type="NCBI Taxonomy" id="88374"/>
    <lineage>
        <taxon>Bacteria</taxon>
        <taxon>Bacillati</taxon>
        <taxon>Actinomycetota</taxon>
        <taxon>Actinomycetes</taxon>
        <taxon>Micrococcales</taxon>
        <taxon>Microbacteriaceae</taxon>
        <taxon>Agromyces</taxon>
    </lineage>
</organism>
<gene>
    <name evidence="4" type="ORF">ARHIZOSPH14_09320</name>
</gene>
<dbReference type="Proteomes" id="UP001144396">
    <property type="component" value="Unassembled WGS sequence"/>
</dbReference>
<evidence type="ECO:0000256" key="1">
    <source>
        <dbReference type="SAM" id="MobiDB-lite"/>
    </source>
</evidence>
<dbReference type="AlphaFoldDB" id="A0A9W6CVY4"/>
<keyword evidence="2" id="KW-1133">Transmembrane helix</keyword>
<dbReference type="Pfam" id="PF03713">
    <property type="entry name" value="DUF305"/>
    <property type="match status" value="1"/>
</dbReference>
<evidence type="ECO:0000256" key="2">
    <source>
        <dbReference type="SAM" id="Phobius"/>
    </source>
</evidence>
<dbReference type="InterPro" id="IPR012347">
    <property type="entry name" value="Ferritin-like"/>
</dbReference>
<keyword evidence="5" id="KW-1185">Reference proteome</keyword>
<name>A0A9W6CVY4_9MICO</name>
<sequence>MTDASDATPDESAAPEHRGPIGRVGAIVVGALIVVTLVAVSFAFGRISTLGQADPTTVSAEAGFARDMQVHHLQGVDLALIIRETSDDPDIDRLAYDMATVQAQQAGQMYGWLEEWELPQAGSEPQMTWMTRPALAGAEGEHADHDASTHAPGDPMPGLATFDQVEALRAAEGVEAERIFFTLMIRHHEGALEMSEALLARSTHPIVTSLARAILESQAGEIALMTDLLDERGGPVEV</sequence>
<feature type="region of interest" description="Disordered" evidence="1">
    <location>
        <begin position="137"/>
        <end position="159"/>
    </location>
</feature>
<dbReference type="EMBL" id="BSDP01000001">
    <property type="protein sequence ID" value="GLI26690.1"/>
    <property type="molecule type" value="Genomic_DNA"/>
</dbReference>
<dbReference type="PANTHER" id="PTHR36933">
    <property type="entry name" value="SLL0788 PROTEIN"/>
    <property type="match status" value="1"/>
</dbReference>
<dbReference type="RefSeq" id="WP_281882709.1">
    <property type="nucleotide sequence ID" value="NZ_BSDP01000001.1"/>
</dbReference>
<feature type="transmembrane region" description="Helical" evidence="2">
    <location>
        <begin position="20"/>
        <end position="44"/>
    </location>
</feature>
<proteinExistence type="predicted"/>
<feature type="compositionally biased region" description="Basic and acidic residues" evidence="1">
    <location>
        <begin position="139"/>
        <end position="148"/>
    </location>
</feature>
<dbReference type="Gene3D" id="1.20.1260.10">
    <property type="match status" value="1"/>
</dbReference>
<comment type="caution">
    <text evidence="4">The sequence shown here is derived from an EMBL/GenBank/DDBJ whole genome shotgun (WGS) entry which is preliminary data.</text>
</comment>
<dbReference type="PANTHER" id="PTHR36933:SF1">
    <property type="entry name" value="SLL0788 PROTEIN"/>
    <property type="match status" value="1"/>
</dbReference>
<feature type="domain" description="DUF305" evidence="3">
    <location>
        <begin position="61"/>
        <end position="229"/>
    </location>
</feature>
<keyword evidence="2" id="KW-0472">Membrane</keyword>
<protein>
    <submittedName>
        <fullName evidence="4">DUF305 domain-containing protein</fullName>
    </submittedName>
</protein>
<evidence type="ECO:0000259" key="3">
    <source>
        <dbReference type="Pfam" id="PF03713"/>
    </source>
</evidence>
<keyword evidence="2" id="KW-0812">Transmembrane</keyword>
<dbReference type="InterPro" id="IPR005183">
    <property type="entry name" value="DUF305_CopM-like"/>
</dbReference>
<evidence type="ECO:0000313" key="4">
    <source>
        <dbReference type="EMBL" id="GLI26690.1"/>
    </source>
</evidence>
<reference evidence="4" key="1">
    <citation type="submission" date="2022-12" db="EMBL/GenBank/DDBJ databases">
        <title>Reference genome sequencing for broad-spectrum identification of bacterial and archaeal isolates by mass spectrometry.</title>
        <authorList>
            <person name="Sekiguchi Y."/>
            <person name="Tourlousse D.M."/>
        </authorList>
    </citation>
    <scope>NUCLEOTIDE SEQUENCE</scope>
    <source>
        <strain evidence="4">14</strain>
    </source>
</reference>
<accession>A0A9W6CVY4</accession>